<feature type="coiled-coil region" evidence="1">
    <location>
        <begin position="103"/>
        <end position="130"/>
    </location>
</feature>
<evidence type="ECO:0000259" key="2">
    <source>
        <dbReference type="PROSITE" id="PS50943"/>
    </source>
</evidence>
<proteinExistence type="predicted"/>
<dbReference type="RefSeq" id="WP_107030941.1">
    <property type="nucleotide sequence ID" value="NZ_PUEC01000001.1"/>
</dbReference>
<dbReference type="GeneID" id="82524774"/>
<dbReference type="SMART" id="SM00530">
    <property type="entry name" value="HTH_XRE"/>
    <property type="match status" value="1"/>
</dbReference>
<accession>A0A2V1IT26</accession>
<dbReference type="AlphaFoldDB" id="A0A2V1IT26"/>
<reference evidence="4" key="1">
    <citation type="submission" date="2018-02" db="EMBL/GenBank/DDBJ databases">
        <authorList>
            <person name="Clavel T."/>
            <person name="Strowig T."/>
        </authorList>
    </citation>
    <scope>NUCLEOTIDE SEQUENCE [LARGE SCALE GENOMIC DNA]</scope>
    <source>
        <strain evidence="4">DSM 103720</strain>
    </source>
</reference>
<dbReference type="Pfam" id="PF01381">
    <property type="entry name" value="HTH_3"/>
    <property type="match status" value="1"/>
</dbReference>
<keyword evidence="4" id="KW-1185">Reference proteome</keyword>
<comment type="caution">
    <text evidence="3">The sequence shown here is derived from an EMBL/GenBank/DDBJ whole genome shotgun (WGS) entry which is preliminary data.</text>
</comment>
<protein>
    <submittedName>
        <fullName evidence="3">XRE family transcriptional regulator</fullName>
    </submittedName>
</protein>
<evidence type="ECO:0000313" key="3">
    <source>
        <dbReference type="EMBL" id="PWB04385.1"/>
    </source>
</evidence>
<sequence length="130" mass="14798">MKPIPDIHIGEEIKSRFDKSGLTQKEFGSRIGMPQQNVSRVFNGESIDTKRLVAVSRALNFNFFELYASIDYHEVHTEGDYSPASDSGDISVIVGDAVLAERVRLLQQLMEEKDERITELKERIEELKAK</sequence>
<dbReference type="SUPFAM" id="SSF47413">
    <property type="entry name" value="lambda repressor-like DNA-binding domains"/>
    <property type="match status" value="1"/>
</dbReference>
<keyword evidence="1" id="KW-0175">Coiled coil</keyword>
<dbReference type="GO" id="GO:0003677">
    <property type="term" value="F:DNA binding"/>
    <property type="evidence" value="ECO:0007669"/>
    <property type="project" value="InterPro"/>
</dbReference>
<gene>
    <name evidence="3" type="ORF">C5O23_00230</name>
</gene>
<dbReference type="Proteomes" id="UP000244905">
    <property type="component" value="Unassembled WGS sequence"/>
</dbReference>
<dbReference type="InterPro" id="IPR001387">
    <property type="entry name" value="Cro/C1-type_HTH"/>
</dbReference>
<dbReference type="EMBL" id="PUEC01000001">
    <property type="protein sequence ID" value="PWB04385.1"/>
    <property type="molecule type" value="Genomic_DNA"/>
</dbReference>
<feature type="domain" description="HTH cro/C1-type" evidence="2">
    <location>
        <begin position="13"/>
        <end position="66"/>
    </location>
</feature>
<evidence type="ECO:0000256" key="1">
    <source>
        <dbReference type="SAM" id="Coils"/>
    </source>
</evidence>
<dbReference type="CDD" id="cd00093">
    <property type="entry name" value="HTH_XRE"/>
    <property type="match status" value="1"/>
</dbReference>
<dbReference type="Gene3D" id="1.10.260.40">
    <property type="entry name" value="lambda repressor-like DNA-binding domains"/>
    <property type="match status" value="1"/>
</dbReference>
<organism evidence="3 4">
    <name type="scientific">Duncaniella muris</name>
    <dbReference type="NCBI Taxonomy" id="2094150"/>
    <lineage>
        <taxon>Bacteria</taxon>
        <taxon>Pseudomonadati</taxon>
        <taxon>Bacteroidota</taxon>
        <taxon>Bacteroidia</taxon>
        <taxon>Bacteroidales</taxon>
        <taxon>Muribaculaceae</taxon>
        <taxon>Duncaniella</taxon>
    </lineage>
</organism>
<evidence type="ECO:0000313" key="4">
    <source>
        <dbReference type="Proteomes" id="UP000244905"/>
    </source>
</evidence>
<dbReference type="InterPro" id="IPR010982">
    <property type="entry name" value="Lambda_DNA-bd_dom_sf"/>
</dbReference>
<dbReference type="PROSITE" id="PS50943">
    <property type="entry name" value="HTH_CROC1"/>
    <property type="match status" value="1"/>
</dbReference>
<name>A0A2V1IT26_9BACT</name>